<name>A0A371HRU1_MUCPR</name>
<evidence type="ECO:0000313" key="1">
    <source>
        <dbReference type="EMBL" id="RDY05495.1"/>
    </source>
</evidence>
<comment type="caution">
    <text evidence="1">The sequence shown here is derived from an EMBL/GenBank/DDBJ whole genome shotgun (WGS) entry which is preliminary data.</text>
</comment>
<feature type="non-terminal residue" evidence="1">
    <location>
        <position position="1"/>
    </location>
</feature>
<dbReference type="EMBL" id="QJKJ01001867">
    <property type="protein sequence ID" value="RDY05495.1"/>
    <property type="molecule type" value="Genomic_DNA"/>
</dbReference>
<reference evidence="1" key="1">
    <citation type="submission" date="2018-05" db="EMBL/GenBank/DDBJ databases">
        <title>Draft genome of Mucuna pruriens seed.</title>
        <authorList>
            <person name="Nnadi N.E."/>
            <person name="Vos R."/>
            <person name="Hasami M.H."/>
            <person name="Devisetty U.K."/>
            <person name="Aguiy J.C."/>
        </authorList>
    </citation>
    <scope>NUCLEOTIDE SEQUENCE [LARGE SCALE GENOMIC DNA]</scope>
    <source>
        <strain evidence="1">JCA_2017</strain>
    </source>
</reference>
<accession>A0A371HRU1</accession>
<sequence>MDECLTIVIRKPKVDMERGLYLMRVETTKNELIMVLPARRGSISVEDYYKEMQIAMTRANVKENHEATRLLNNCHVDLARDKIENPFQSCKATQYFHSIKDIPEKTHLLKHFLLQSSHPTPCHGTLECFSVHVLLVIISLLGFFFKLSAKLTLKGSSKMIEKLGVLIRDYGQDHESNHFLKEKVGHNTSVIYLLARSHITKIRMHAHRHETMNEMLGL</sequence>
<gene>
    <name evidence="1" type="ORF">CR513_10662</name>
</gene>
<protein>
    <submittedName>
        <fullName evidence="1">Uncharacterized protein</fullName>
    </submittedName>
</protein>
<dbReference type="AlphaFoldDB" id="A0A371HRU1"/>
<dbReference type="Proteomes" id="UP000257109">
    <property type="component" value="Unassembled WGS sequence"/>
</dbReference>
<evidence type="ECO:0000313" key="2">
    <source>
        <dbReference type="Proteomes" id="UP000257109"/>
    </source>
</evidence>
<keyword evidence="2" id="KW-1185">Reference proteome</keyword>
<organism evidence="1 2">
    <name type="scientific">Mucuna pruriens</name>
    <name type="common">Velvet bean</name>
    <name type="synonym">Dolichos pruriens</name>
    <dbReference type="NCBI Taxonomy" id="157652"/>
    <lineage>
        <taxon>Eukaryota</taxon>
        <taxon>Viridiplantae</taxon>
        <taxon>Streptophyta</taxon>
        <taxon>Embryophyta</taxon>
        <taxon>Tracheophyta</taxon>
        <taxon>Spermatophyta</taxon>
        <taxon>Magnoliopsida</taxon>
        <taxon>eudicotyledons</taxon>
        <taxon>Gunneridae</taxon>
        <taxon>Pentapetalae</taxon>
        <taxon>rosids</taxon>
        <taxon>fabids</taxon>
        <taxon>Fabales</taxon>
        <taxon>Fabaceae</taxon>
        <taxon>Papilionoideae</taxon>
        <taxon>50 kb inversion clade</taxon>
        <taxon>NPAAA clade</taxon>
        <taxon>indigoferoid/millettioid clade</taxon>
        <taxon>Phaseoleae</taxon>
        <taxon>Mucuna</taxon>
    </lineage>
</organism>
<proteinExistence type="predicted"/>